<gene>
    <name evidence="2" type="primary">LOC140038527</name>
</gene>
<protein>
    <submittedName>
        <fullName evidence="2">Uncharacterized protein</fullName>
    </submittedName>
</protein>
<dbReference type="RefSeq" id="XP_071940009.1">
    <property type="nucleotide sequence ID" value="XM_072083908.1"/>
</dbReference>
<name>A0ABM4X7J4_COFAR</name>
<organism evidence="1 2">
    <name type="scientific">Coffea arabica</name>
    <name type="common">Arabian coffee</name>
    <dbReference type="NCBI Taxonomy" id="13443"/>
    <lineage>
        <taxon>Eukaryota</taxon>
        <taxon>Viridiplantae</taxon>
        <taxon>Streptophyta</taxon>
        <taxon>Embryophyta</taxon>
        <taxon>Tracheophyta</taxon>
        <taxon>Spermatophyta</taxon>
        <taxon>Magnoliopsida</taxon>
        <taxon>eudicotyledons</taxon>
        <taxon>Gunneridae</taxon>
        <taxon>Pentapetalae</taxon>
        <taxon>asterids</taxon>
        <taxon>lamiids</taxon>
        <taxon>Gentianales</taxon>
        <taxon>Rubiaceae</taxon>
        <taxon>Ixoroideae</taxon>
        <taxon>Gardenieae complex</taxon>
        <taxon>Bertiereae - Coffeeae clade</taxon>
        <taxon>Coffeeae</taxon>
        <taxon>Coffea</taxon>
    </lineage>
</organism>
<sequence>MAVSTRLDSKPRCFRFINAWADHEEFLGVVKQSWEQECEGPPLHVLCSKLQRLRRSIQAWNKERVGNFSDNVRKAEAEVARLDQCMLGGGSENDQLQLHQAQARLSRALAMEEALWKQRSRVKWLQLGDRNTRFFYSVVKQRHMQAVIHGVT</sequence>
<dbReference type="Proteomes" id="UP001652660">
    <property type="component" value="Chromosome 3e"/>
</dbReference>
<keyword evidence="1" id="KW-1185">Reference proteome</keyword>
<proteinExistence type="predicted"/>
<accession>A0ABM4X7J4</accession>
<evidence type="ECO:0000313" key="1">
    <source>
        <dbReference type="Proteomes" id="UP001652660"/>
    </source>
</evidence>
<dbReference type="GeneID" id="140038527"/>
<reference evidence="2" key="1">
    <citation type="submission" date="2025-08" db="UniProtKB">
        <authorList>
            <consortium name="RefSeq"/>
        </authorList>
    </citation>
    <scope>IDENTIFICATION</scope>
    <source>
        <tissue evidence="2">Leaves</tissue>
    </source>
</reference>
<evidence type="ECO:0000313" key="2">
    <source>
        <dbReference type="RefSeq" id="XP_071940009.1"/>
    </source>
</evidence>